<feature type="compositionally biased region" description="Polar residues" evidence="1">
    <location>
        <begin position="140"/>
        <end position="153"/>
    </location>
</feature>
<comment type="caution">
    <text evidence="3">The sequence shown here is derived from an EMBL/GenBank/DDBJ whole genome shotgun (WGS) entry which is preliminary data.</text>
</comment>
<evidence type="ECO:0000256" key="2">
    <source>
        <dbReference type="SAM" id="Phobius"/>
    </source>
</evidence>
<sequence length="425" mass="47492">MREFARIEGNSFYNDSNITGNKGKFSKFPIVLCAIAGILIGGLAFRAANGHMSMGGINTGGKDISEDQDKADISTYSMDILFKAFGMDRYNPITILNSNSPFFEIYYREDYLKFIAEKEQQELQEKIVANEDLQPVRPQQEVQSQKPADSAAQTKGAGGALKEVSSSITFENDVENSDQQNNPVVTNGKIKVVNETQYSIDIDGLLKEPLKLNTAKTGPQIFVYHTHTTESYIKDIGQLHDKSVPSRTTDNKYNVVRVGDALISNLKKYNINVLHNSTIHDKDYNSSYVKSLNTLTNYVDKYPSLKMTIDLHRDAAGNDKLRVAKKINGKDYAQIMFVIGTDSKLSNPKWKENLKLALKIQSRLNEIAPGIAKPTYISKNRYNQHLTNGSVIVEIGGDGNVIDECVRSTTYLAQAINDVIYKNKY</sequence>
<dbReference type="PATRIC" id="fig|1195236.3.peg.417"/>
<keyword evidence="2" id="KW-1133">Transmembrane helix</keyword>
<dbReference type="eggNOG" id="COG0860">
    <property type="taxonomic scope" value="Bacteria"/>
</dbReference>
<keyword evidence="4" id="KW-1185">Reference proteome</keyword>
<reference evidence="3 4" key="1">
    <citation type="journal article" date="2013" name="Genome Announc.">
        <title>Draft Genome Sequence of the Cellulolytic, Mesophilic, Anaerobic Bacterium Clostridium termitidis Strain CT1112 (DSM 5398).</title>
        <authorList>
            <person name="Lal S."/>
            <person name="Ramachandran U."/>
            <person name="Zhang X."/>
            <person name="Munir R."/>
            <person name="Sparling R."/>
            <person name="Levin D.B."/>
        </authorList>
    </citation>
    <scope>NUCLEOTIDE SEQUENCE [LARGE SCALE GENOMIC DNA]</scope>
    <source>
        <strain evidence="3 4">CT1112</strain>
    </source>
</reference>
<dbReference type="STRING" id="1195236.CTER_0115"/>
<dbReference type="EMBL" id="AORV01000011">
    <property type="protein sequence ID" value="EMS73879.1"/>
    <property type="molecule type" value="Genomic_DNA"/>
</dbReference>
<proteinExistence type="predicted"/>
<evidence type="ECO:0000313" key="3">
    <source>
        <dbReference type="EMBL" id="EMS73879.1"/>
    </source>
</evidence>
<evidence type="ECO:0000313" key="4">
    <source>
        <dbReference type="Proteomes" id="UP000014155"/>
    </source>
</evidence>
<gene>
    <name evidence="3" type="ORF">CTER_0115</name>
</gene>
<feature type="region of interest" description="Disordered" evidence="1">
    <location>
        <begin position="131"/>
        <end position="158"/>
    </location>
</feature>
<dbReference type="Proteomes" id="UP000014155">
    <property type="component" value="Unassembled WGS sequence"/>
</dbReference>
<dbReference type="Pfam" id="PF07454">
    <property type="entry name" value="SpoIIP"/>
    <property type="match status" value="1"/>
</dbReference>
<dbReference type="RefSeq" id="WP_004623338.1">
    <property type="nucleotide sequence ID" value="NZ_AORV01000011.1"/>
</dbReference>
<name>S0FXN8_RUMCE</name>
<keyword evidence="2" id="KW-0472">Membrane</keyword>
<dbReference type="AlphaFoldDB" id="S0FXN8"/>
<dbReference type="InterPro" id="IPR010897">
    <property type="entry name" value="Spore_II_P"/>
</dbReference>
<dbReference type="NCBIfam" id="TIGR02867">
    <property type="entry name" value="spore_II_P"/>
    <property type="match status" value="1"/>
</dbReference>
<feature type="transmembrane region" description="Helical" evidence="2">
    <location>
        <begin position="28"/>
        <end position="48"/>
    </location>
</feature>
<protein>
    <submittedName>
        <fullName evidence="3">Stage II sporulation protein P</fullName>
    </submittedName>
</protein>
<keyword evidence="2" id="KW-0812">Transmembrane</keyword>
<organism evidence="3 4">
    <name type="scientific">Ruminiclostridium cellobioparum subsp. termitidis CT1112</name>
    <dbReference type="NCBI Taxonomy" id="1195236"/>
    <lineage>
        <taxon>Bacteria</taxon>
        <taxon>Bacillati</taxon>
        <taxon>Bacillota</taxon>
        <taxon>Clostridia</taxon>
        <taxon>Eubacteriales</taxon>
        <taxon>Oscillospiraceae</taxon>
        <taxon>Ruminiclostridium</taxon>
    </lineage>
</organism>
<evidence type="ECO:0000256" key="1">
    <source>
        <dbReference type="SAM" id="MobiDB-lite"/>
    </source>
</evidence>
<accession>S0FXN8</accession>